<dbReference type="Proteomes" id="UP000094569">
    <property type="component" value="Unassembled WGS sequence"/>
</dbReference>
<dbReference type="PANTHER" id="PTHR42090:SF1">
    <property type="match status" value="1"/>
</dbReference>
<feature type="compositionally biased region" description="Basic and acidic residues" evidence="1">
    <location>
        <begin position="131"/>
        <end position="151"/>
    </location>
</feature>
<feature type="compositionally biased region" description="Basic and acidic residues" evidence="1">
    <location>
        <begin position="53"/>
        <end position="77"/>
    </location>
</feature>
<name>A0A1E3B8T4_ASPCR</name>
<reference evidence="2 3" key="1">
    <citation type="journal article" date="2016" name="BMC Genomics">
        <title>Comparative genomic and transcriptomic analyses of the Fuzhuan brick tea-fermentation fungus Aspergillus cristatus.</title>
        <authorList>
            <person name="Ge Y."/>
            <person name="Wang Y."/>
            <person name="Liu Y."/>
            <person name="Tan Y."/>
            <person name="Ren X."/>
            <person name="Zhang X."/>
            <person name="Hyde K.D."/>
            <person name="Liu Y."/>
            <person name="Liu Z."/>
        </authorList>
    </citation>
    <scope>NUCLEOTIDE SEQUENCE [LARGE SCALE GENOMIC DNA]</scope>
    <source>
        <strain evidence="2 3">GZAAS20.1005</strain>
    </source>
</reference>
<feature type="compositionally biased region" description="Polar residues" evidence="1">
    <location>
        <begin position="121"/>
        <end position="130"/>
    </location>
</feature>
<dbReference type="EMBL" id="JXNT01000008">
    <property type="protein sequence ID" value="ODM17357.1"/>
    <property type="molecule type" value="Genomic_DNA"/>
</dbReference>
<feature type="region of interest" description="Disordered" evidence="1">
    <location>
        <begin position="1"/>
        <end position="168"/>
    </location>
</feature>
<feature type="compositionally biased region" description="Low complexity" evidence="1">
    <location>
        <begin position="1"/>
        <end position="20"/>
    </location>
</feature>
<feature type="compositionally biased region" description="Basic and acidic residues" evidence="1">
    <location>
        <begin position="158"/>
        <end position="168"/>
    </location>
</feature>
<gene>
    <name evidence="2" type="ORF">SI65_07032</name>
</gene>
<sequence length="168" mass="18664">MFKRLASSSQQASRVVQRQRPQLRTPLVQPTPTAPPAAAATVQFSTRPALHTTKKDAGFSHSEDFDRTALDPKRNEGTKSGTDSEVAQHRTAYDPSRTSPESEMQEMEEETKREEVPANPLNVSGANQEVNRSRDPREGMADRNADKEGHSTRGVTPKNREVKTRPSK</sequence>
<dbReference type="PANTHER" id="PTHR42090">
    <property type="match status" value="1"/>
</dbReference>
<evidence type="ECO:0000256" key="1">
    <source>
        <dbReference type="SAM" id="MobiDB-lite"/>
    </source>
</evidence>
<organism evidence="2 3">
    <name type="scientific">Aspergillus cristatus</name>
    <name type="common">Chinese Fuzhuan brick tea-fermentation fungus</name>
    <name type="synonym">Eurotium cristatum</name>
    <dbReference type="NCBI Taxonomy" id="573508"/>
    <lineage>
        <taxon>Eukaryota</taxon>
        <taxon>Fungi</taxon>
        <taxon>Dikarya</taxon>
        <taxon>Ascomycota</taxon>
        <taxon>Pezizomycotina</taxon>
        <taxon>Eurotiomycetes</taxon>
        <taxon>Eurotiomycetidae</taxon>
        <taxon>Eurotiales</taxon>
        <taxon>Aspergillaceae</taxon>
        <taxon>Aspergillus</taxon>
        <taxon>Aspergillus subgen. Aspergillus</taxon>
    </lineage>
</organism>
<evidence type="ECO:0000313" key="2">
    <source>
        <dbReference type="EMBL" id="ODM17357.1"/>
    </source>
</evidence>
<comment type="caution">
    <text evidence="2">The sequence shown here is derived from an EMBL/GenBank/DDBJ whole genome shotgun (WGS) entry which is preliminary data.</text>
</comment>
<proteinExistence type="predicted"/>
<evidence type="ECO:0000313" key="3">
    <source>
        <dbReference type="Proteomes" id="UP000094569"/>
    </source>
</evidence>
<dbReference type="VEuPathDB" id="FungiDB:SI65_07032"/>
<dbReference type="STRING" id="573508.A0A1E3B8T4"/>
<accession>A0A1E3B8T4</accession>
<dbReference type="AlphaFoldDB" id="A0A1E3B8T4"/>
<keyword evidence="3" id="KW-1185">Reference proteome</keyword>
<dbReference type="OrthoDB" id="4220319at2759"/>
<protein>
    <submittedName>
        <fullName evidence="2">Uncharacterized protein</fullName>
    </submittedName>
</protein>